<keyword evidence="2" id="KW-0732">Signal</keyword>
<comment type="caution">
    <text evidence="3">The sequence shown here is derived from an EMBL/GenBank/DDBJ whole genome shotgun (WGS) entry which is preliminary data.</text>
</comment>
<feature type="chain" id="PRO_5042524338" evidence="2">
    <location>
        <begin position="26"/>
        <end position="282"/>
    </location>
</feature>
<evidence type="ECO:0000313" key="3">
    <source>
        <dbReference type="EMBL" id="CAJ2504332.1"/>
    </source>
</evidence>
<accession>A0AAI8VG83</accession>
<reference evidence="3" key="1">
    <citation type="submission" date="2023-10" db="EMBL/GenBank/DDBJ databases">
        <authorList>
            <person name="Hackl T."/>
        </authorList>
    </citation>
    <scope>NUCLEOTIDE SEQUENCE</scope>
</reference>
<dbReference type="Proteomes" id="UP001295740">
    <property type="component" value="Unassembled WGS sequence"/>
</dbReference>
<name>A0AAI8VG83_9PEZI</name>
<protein>
    <submittedName>
        <fullName evidence="3">Uu.00g117260.m01.CDS01</fullName>
    </submittedName>
</protein>
<keyword evidence="4" id="KW-1185">Reference proteome</keyword>
<organism evidence="3 4">
    <name type="scientific">Anthostomella pinea</name>
    <dbReference type="NCBI Taxonomy" id="933095"/>
    <lineage>
        <taxon>Eukaryota</taxon>
        <taxon>Fungi</taxon>
        <taxon>Dikarya</taxon>
        <taxon>Ascomycota</taxon>
        <taxon>Pezizomycotina</taxon>
        <taxon>Sordariomycetes</taxon>
        <taxon>Xylariomycetidae</taxon>
        <taxon>Xylariales</taxon>
        <taxon>Xylariaceae</taxon>
        <taxon>Anthostomella</taxon>
    </lineage>
</organism>
<feature type="signal peptide" evidence="2">
    <location>
        <begin position="1"/>
        <end position="25"/>
    </location>
</feature>
<evidence type="ECO:0000256" key="1">
    <source>
        <dbReference type="SAM" id="MobiDB-lite"/>
    </source>
</evidence>
<dbReference type="AlphaFoldDB" id="A0AAI8VG83"/>
<dbReference type="EMBL" id="CAUWAG010000006">
    <property type="protein sequence ID" value="CAJ2504332.1"/>
    <property type="molecule type" value="Genomic_DNA"/>
</dbReference>
<feature type="region of interest" description="Disordered" evidence="1">
    <location>
        <begin position="145"/>
        <end position="180"/>
    </location>
</feature>
<evidence type="ECO:0000256" key="2">
    <source>
        <dbReference type="SAM" id="SignalP"/>
    </source>
</evidence>
<evidence type="ECO:0000313" key="4">
    <source>
        <dbReference type="Proteomes" id="UP001295740"/>
    </source>
</evidence>
<sequence>MSASFRLAAATFLASLAGFALTTQATPANPTANLLLPEIITFPNNNTGNIDVDTVQVGTYGTPGCNDVVTADWVRLDWAYCLTPRNPAYSVAWLYEGTLRCNVRSWAEAGCRGASTVIPENTCLDVPSLGFKYYKSLRSTSSFIPTPTNLPSQPTHRRPCPVPTAFPRHEDVPSHHAPSPSLALATLASPSSAAPTTNLTVSQQQPKAANSSTLAPFMVKGKIEDKYFSASCHTATLVSAHPVWYLKADCETQHNHEHMIIGNWNGYLFCVKEELKGDESCG</sequence>
<gene>
    <name evidence="3" type="ORF">KHLLAP_LOCUS4800</name>
</gene>
<proteinExistence type="predicted"/>
<feature type="compositionally biased region" description="Polar residues" evidence="1">
    <location>
        <begin position="145"/>
        <end position="154"/>
    </location>
</feature>